<evidence type="ECO:0000256" key="1">
    <source>
        <dbReference type="SAM" id="SignalP"/>
    </source>
</evidence>
<dbReference type="AlphaFoldDB" id="A0A2T3KUJ0"/>
<organism evidence="2 3">
    <name type="scientific">Photobacterium leiognathi subsp. mandapamensis</name>
    <name type="common">Photobacterium mandapamensis</name>
    <dbReference type="NCBI Taxonomy" id="48408"/>
    <lineage>
        <taxon>Bacteria</taxon>
        <taxon>Pseudomonadati</taxon>
        <taxon>Pseudomonadota</taxon>
        <taxon>Gammaproteobacteria</taxon>
        <taxon>Vibrionales</taxon>
        <taxon>Vibrionaceae</taxon>
        <taxon>Photobacterium</taxon>
    </lineage>
</organism>
<dbReference type="RefSeq" id="WP_008989331.1">
    <property type="nucleotide sequence ID" value="NZ_CP131574.1"/>
</dbReference>
<comment type="caution">
    <text evidence="2">The sequence shown here is derived from an EMBL/GenBank/DDBJ whole genome shotgun (WGS) entry which is preliminary data.</text>
</comment>
<reference evidence="2 3" key="1">
    <citation type="submission" date="2018-03" db="EMBL/GenBank/DDBJ databases">
        <title>Whole genome sequencing of Histamine producing bacteria.</title>
        <authorList>
            <person name="Butler K."/>
        </authorList>
    </citation>
    <scope>NUCLEOTIDE SEQUENCE [LARGE SCALE GENOMIC DNA]</scope>
    <source>
        <strain evidence="2 3">Res.4.1</strain>
    </source>
</reference>
<dbReference type="EMBL" id="PYNS01000012">
    <property type="protein sequence ID" value="PSV10458.1"/>
    <property type="molecule type" value="Genomic_DNA"/>
</dbReference>
<dbReference type="PROSITE" id="PS51257">
    <property type="entry name" value="PROKAR_LIPOPROTEIN"/>
    <property type="match status" value="1"/>
</dbReference>
<name>A0A2T3KUJ0_PHOLD</name>
<feature type="signal peptide" evidence="1">
    <location>
        <begin position="1"/>
        <end position="17"/>
    </location>
</feature>
<evidence type="ECO:0000313" key="2">
    <source>
        <dbReference type="EMBL" id="PSV10458.1"/>
    </source>
</evidence>
<sequence>MKKFIIPSLFLALTGCAAQTGVVTPKENSYTVEATGSSAQEAKQIANATAEKTCKDLGKSFYVISENGNFNHAIDEKTTELANTASKFFLGGDVLNSEHKIMMEFNCK</sequence>
<feature type="chain" id="PRO_5015661051" description="DUF4156 domain-containing protein" evidence="1">
    <location>
        <begin position="18"/>
        <end position="108"/>
    </location>
</feature>
<dbReference type="Proteomes" id="UP000240530">
    <property type="component" value="Unassembled WGS sequence"/>
</dbReference>
<accession>A0A2T3KUJ0</accession>
<protein>
    <recommendedName>
        <fullName evidence="4">DUF4156 domain-containing protein</fullName>
    </recommendedName>
</protein>
<evidence type="ECO:0008006" key="4">
    <source>
        <dbReference type="Google" id="ProtNLM"/>
    </source>
</evidence>
<gene>
    <name evidence="2" type="ORF">C0W93_12095</name>
</gene>
<keyword evidence="1" id="KW-0732">Signal</keyword>
<evidence type="ECO:0000313" key="3">
    <source>
        <dbReference type="Proteomes" id="UP000240530"/>
    </source>
</evidence>
<proteinExistence type="predicted"/>